<dbReference type="EMBL" id="AP017928">
    <property type="protein sequence ID" value="BBA33852.1"/>
    <property type="molecule type" value="Genomic_DNA"/>
</dbReference>
<name>A0A250KQN6_9GAMM</name>
<dbReference type="KEGG" id="mmai:sS8_1898"/>
<accession>A0A250KQN6</accession>
<proteinExistence type="predicted"/>
<dbReference type="RefSeq" id="WP_119629386.1">
    <property type="nucleotide sequence ID" value="NZ_AP017928.1"/>
</dbReference>
<dbReference type="AlphaFoldDB" id="A0A250KQN6"/>
<evidence type="ECO:0000313" key="2">
    <source>
        <dbReference type="Proteomes" id="UP000266313"/>
    </source>
</evidence>
<protein>
    <submittedName>
        <fullName evidence="1">Uncharacterized protein</fullName>
    </submittedName>
</protein>
<evidence type="ECO:0000313" key="1">
    <source>
        <dbReference type="EMBL" id="BBA33852.1"/>
    </source>
</evidence>
<reference evidence="1 2" key="1">
    <citation type="submission" date="2016-12" db="EMBL/GenBank/DDBJ databases">
        <title>Genome sequencing of Methylocaldum marinum.</title>
        <authorList>
            <person name="Takeuchi M."/>
            <person name="Kamagata Y."/>
            <person name="Hiraoka S."/>
            <person name="Oshima K."/>
            <person name="Hattori M."/>
            <person name="Iwasaki W."/>
        </authorList>
    </citation>
    <scope>NUCLEOTIDE SEQUENCE [LARGE SCALE GENOMIC DNA]</scope>
    <source>
        <strain evidence="1 2">S8</strain>
    </source>
</reference>
<sequence length="129" mass="14223">MSIRIIRLVLLVLAVVFFVVVYTVIVSFSEHQEYSSDSLINYLLTPNELSTISEQCKDKPIFVYSSADGPKPTIVTMSCTIAKRDFENQMNSSGFQYIDGLYQKGGVQIQVITSSDGEEVTSVALIGAN</sequence>
<dbReference type="Proteomes" id="UP000266313">
    <property type="component" value="Chromosome"/>
</dbReference>
<dbReference type="OrthoDB" id="7064284at2"/>
<keyword evidence="2" id="KW-1185">Reference proteome</keyword>
<organism evidence="1 2">
    <name type="scientific">Methylocaldum marinum</name>
    <dbReference type="NCBI Taxonomy" id="1432792"/>
    <lineage>
        <taxon>Bacteria</taxon>
        <taxon>Pseudomonadati</taxon>
        <taxon>Pseudomonadota</taxon>
        <taxon>Gammaproteobacteria</taxon>
        <taxon>Methylococcales</taxon>
        <taxon>Methylococcaceae</taxon>
        <taxon>Methylocaldum</taxon>
    </lineage>
</organism>
<gene>
    <name evidence="1" type="ORF">sS8_1898</name>
</gene>